<dbReference type="InterPro" id="IPR009081">
    <property type="entry name" value="PP-bd_ACP"/>
</dbReference>
<evidence type="ECO:0000313" key="18">
    <source>
        <dbReference type="Proteomes" id="UP000199529"/>
    </source>
</evidence>
<dbReference type="Pfam" id="PF08990">
    <property type="entry name" value="Docking"/>
    <property type="match status" value="1"/>
</dbReference>
<feature type="compositionally biased region" description="Low complexity" evidence="14">
    <location>
        <begin position="1679"/>
        <end position="1689"/>
    </location>
</feature>
<keyword evidence="8" id="KW-0012">Acyltransferase</keyword>
<keyword evidence="4 17" id="KW-0808">Transferase</keyword>
<evidence type="ECO:0000256" key="4">
    <source>
        <dbReference type="ARBA" id="ARBA00022679"/>
    </source>
</evidence>
<dbReference type="InterPro" id="IPR016039">
    <property type="entry name" value="Thiolase-like"/>
</dbReference>
<dbReference type="InterPro" id="IPR014031">
    <property type="entry name" value="Ketoacyl_synth_C"/>
</dbReference>
<evidence type="ECO:0000256" key="7">
    <source>
        <dbReference type="ARBA" id="ARBA00023268"/>
    </source>
</evidence>
<dbReference type="InterPro" id="IPR020806">
    <property type="entry name" value="PKS_PP-bd"/>
</dbReference>
<evidence type="ECO:0000313" key="17">
    <source>
        <dbReference type="EMBL" id="SDY18503.1"/>
    </source>
</evidence>
<gene>
    <name evidence="17" type="ORF">SAMN05216215_102181</name>
</gene>
<dbReference type="GO" id="GO:0031177">
    <property type="term" value="F:phosphopantetheine binding"/>
    <property type="evidence" value="ECO:0007669"/>
    <property type="project" value="InterPro"/>
</dbReference>
<evidence type="ECO:0000256" key="3">
    <source>
        <dbReference type="ARBA" id="ARBA00022553"/>
    </source>
</evidence>
<dbReference type="CDD" id="cd08952">
    <property type="entry name" value="KR_1_SDR_x"/>
    <property type="match status" value="1"/>
</dbReference>
<dbReference type="FunFam" id="3.40.366.10:FF:000002">
    <property type="entry name" value="Probable polyketide synthase 2"/>
    <property type="match status" value="1"/>
</dbReference>
<dbReference type="OrthoDB" id="9778690at2"/>
<keyword evidence="6" id="KW-0045">Antibiotic biosynthesis</keyword>
<dbReference type="Pfam" id="PF00698">
    <property type="entry name" value="Acyl_transf_1"/>
    <property type="match status" value="1"/>
</dbReference>
<dbReference type="GO" id="GO:0047879">
    <property type="term" value="F:erythronolide synthase activity"/>
    <property type="evidence" value="ECO:0007669"/>
    <property type="project" value="UniProtKB-EC"/>
</dbReference>
<dbReference type="PROSITE" id="PS50075">
    <property type="entry name" value="CARRIER"/>
    <property type="match status" value="1"/>
</dbReference>
<dbReference type="InterPro" id="IPR041618">
    <property type="entry name" value="PKS_DE"/>
</dbReference>
<dbReference type="SMART" id="SM00822">
    <property type="entry name" value="PKS_KR"/>
    <property type="match status" value="1"/>
</dbReference>
<dbReference type="GO" id="GO:0004312">
    <property type="term" value="F:fatty acid synthase activity"/>
    <property type="evidence" value="ECO:0007669"/>
    <property type="project" value="TreeGrafter"/>
</dbReference>
<dbReference type="Pfam" id="PF08659">
    <property type="entry name" value="KR"/>
    <property type="match status" value="1"/>
</dbReference>
<evidence type="ECO:0000256" key="8">
    <source>
        <dbReference type="ARBA" id="ARBA00023315"/>
    </source>
</evidence>
<dbReference type="Pfam" id="PF00109">
    <property type="entry name" value="ketoacyl-synt"/>
    <property type="match status" value="1"/>
</dbReference>
<dbReference type="EMBL" id="FNOK01000021">
    <property type="protein sequence ID" value="SDY18503.1"/>
    <property type="molecule type" value="Genomic_DNA"/>
</dbReference>
<dbReference type="SUPFAM" id="SSF51735">
    <property type="entry name" value="NAD(P)-binding Rossmann-fold domains"/>
    <property type="match status" value="2"/>
</dbReference>
<dbReference type="InterPro" id="IPR032821">
    <property type="entry name" value="PKS_assoc"/>
</dbReference>
<organism evidence="17 18">
    <name type="scientific">Saccharopolyspora shandongensis</name>
    <dbReference type="NCBI Taxonomy" id="418495"/>
    <lineage>
        <taxon>Bacteria</taxon>
        <taxon>Bacillati</taxon>
        <taxon>Actinomycetota</taxon>
        <taxon>Actinomycetes</taxon>
        <taxon>Pseudonocardiales</taxon>
        <taxon>Pseudonocardiaceae</taxon>
        <taxon>Saccharopolyspora</taxon>
    </lineage>
</organism>
<dbReference type="Pfam" id="PF02801">
    <property type="entry name" value="Ketoacyl-synt_C"/>
    <property type="match status" value="1"/>
</dbReference>
<keyword evidence="18" id="KW-1185">Reference proteome</keyword>
<keyword evidence="7" id="KW-0511">Multifunctional enzyme</keyword>
<proteinExistence type="predicted"/>
<evidence type="ECO:0000256" key="10">
    <source>
        <dbReference type="ARBA" id="ARBA00060158"/>
    </source>
</evidence>
<dbReference type="SMART" id="SM00827">
    <property type="entry name" value="PKS_AT"/>
    <property type="match status" value="1"/>
</dbReference>
<dbReference type="InterPro" id="IPR013968">
    <property type="entry name" value="PKS_KR"/>
</dbReference>
<accession>A0A1H3HSQ3</accession>
<feature type="domain" description="Ketosynthase family 3 (KS3)" evidence="16">
    <location>
        <begin position="33"/>
        <end position="459"/>
    </location>
</feature>
<dbReference type="PANTHER" id="PTHR43775:SF51">
    <property type="entry name" value="INACTIVE PHENOLPHTHIOCEROL SYNTHESIS POLYKETIDE SYNTHASE TYPE I PKS1-RELATED"/>
    <property type="match status" value="1"/>
</dbReference>
<dbReference type="CDD" id="cd00833">
    <property type="entry name" value="PKS"/>
    <property type="match status" value="1"/>
</dbReference>
<name>A0A1H3HSQ3_9PSEU</name>
<dbReference type="InterPro" id="IPR050091">
    <property type="entry name" value="PKS_NRPS_Biosynth_Enz"/>
</dbReference>
<dbReference type="STRING" id="418495.SAMN05216215_102181"/>
<evidence type="ECO:0000256" key="13">
    <source>
        <dbReference type="ARBA" id="ARBA00066981"/>
    </source>
</evidence>
<evidence type="ECO:0000256" key="14">
    <source>
        <dbReference type="SAM" id="MobiDB-lite"/>
    </source>
</evidence>
<dbReference type="SMART" id="SM00823">
    <property type="entry name" value="PKS_PP"/>
    <property type="match status" value="1"/>
</dbReference>
<dbReference type="SMART" id="SM00825">
    <property type="entry name" value="PKS_KS"/>
    <property type="match status" value="1"/>
</dbReference>
<dbReference type="Gene3D" id="3.40.50.720">
    <property type="entry name" value="NAD(P)-binding Rossmann-like Domain"/>
    <property type="match status" value="1"/>
</dbReference>
<dbReference type="GO" id="GO:0004315">
    <property type="term" value="F:3-oxoacyl-[acyl-carrier-protein] synthase activity"/>
    <property type="evidence" value="ECO:0007669"/>
    <property type="project" value="InterPro"/>
</dbReference>
<dbReference type="FunFam" id="1.10.1200.10:FF:000007">
    <property type="entry name" value="Probable polyketide synthase pks17"/>
    <property type="match status" value="1"/>
</dbReference>
<comment type="function">
    <text evidence="10">Involved in the biosynthesis of antibiotic erythromycin via the biosynthesis of its aglycone precursor, 6-deoxyerythronolide B (6-dEB).</text>
</comment>
<comment type="pathway">
    <text evidence="11">Antibiotic biosynthesis; erythromycin biosynthesis.</text>
</comment>
<dbReference type="InterPro" id="IPR016035">
    <property type="entry name" value="Acyl_Trfase/lysoPLipase"/>
</dbReference>
<dbReference type="GO" id="GO:0006633">
    <property type="term" value="P:fatty acid biosynthetic process"/>
    <property type="evidence" value="ECO:0007669"/>
    <property type="project" value="InterPro"/>
</dbReference>
<evidence type="ECO:0000256" key="11">
    <source>
        <dbReference type="ARBA" id="ARBA00060622"/>
    </source>
</evidence>
<protein>
    <recommendedName>
        <fullName evidence="13">6-deoxyerythronolide-B synthase</fullName>
        <ecNumber evidence="13">2.3.1.94</ecNumber>
    </recommendedName>
</protein>
<dbReference type="InterPro" id="IPR036291">
    <property type="entry name" value="NAD(P)-bd_dom_sf"/>
</dbReference>
<evidence type="ECO:0000256" key="9">
    <source>
        <dbReference type="ARBA" id="ARBA00052442"/>
    </source>
</evidence>
<feature type="compositionally biased region" description="Low complexity" evidence="14">
    <location>
        <begin position="1705"/>
        <end position="1714"/>
    </location>
</feature>
<dbReference type="Pfam" id="PF16197">
    <property type="entry name" value="KAsynt_C_assoc"/>
    <property type="match status" value="1"/>
</dbReference>
<dbReference type="Gene3D" id="3.30.70.3290">
    <property type="match status" value="1"/>
</dbReference>
<dbReference type="SUPFAM" id="SSF52151">
    <property type="entry name" value="FabD/lysophospholipase-like"/>
    <property type="match status" value="1"/>
</dbReference>
<feature type="compositionally biased region" description="Basic and acidic residues" evidence="14">
    <location>
        <begin position="1749"/>
        <end position="1759"/>
    </location>
</feature>
<dbReference type="InterPro" id="IPR057326">
    <property type="entry name" value="KR_dom"/>
</dbReference>
<dbReference type="SUPFAM" id="SSF53901">
    <property type="entry name" value="Thiolase-like"/>
    <property type="match status" value="1"/>
</dbReference>
<feature type="compositionally biased region" description="Basic residues" evidence="14">
    <location>
        <begin position="1570"/>
        <end position="1589"/>
    </location>
</feature>
<dbReference type="PROSITE" id="PS00012">
    <property type="entry name" value="PHOSPHOPANTETHEINE"/>
    <property type="match status" value="1"/>
</dbReference>
<dbReference type="Gene3D" id="3.40.47.10">
    <property type="match status" value="1"/>
</dbReference>
<dbReference type="InterPro" id="IPR015083">
    <property type="entry name" value="NorB/c/GfsB-D-like_docking"/>
</dbReference>
<dbReference type="InterPro" id="IPR036736">
    <property type="entry name" value="ACP-like_sf"/>
</dbReference>
<dbReference type="PROSITE" id="PS00606">
    <property type="entry name" value="KS3_1"/>
    <property type="match status" value="1"/>
</dbReference>
<dbReference type="InterPro" id="IPR016036">
    <property type="entry name" value="Malonyl_transacylase_ACP-bd"/>
</dbReference>
<evidence type="ECO:0000256" key="1">
    <source>
        <dbReference type="ARBA" id="ARBA00001957"/>
    </source>
</evidence>
<feature type="compositionally biased region" description="Basic residues" evidence="14">
    <location>
        <begin position="1631"/>
        <end position="1640"/>
    </location>
</feature>
<evidence type="ECO:0000256" key="6">
    <source>
        <dbReference type="ARBA" id="ARBA00023194"/>
    </source>
</evidence>
<dbReference type="InterPro" id="IPR001227">
    <property type="entry name" value="Ac_transferase_dom_sf"/>
</dbReference>
<dbReference type="PANTHER" id="PTHR43775">
    <property type="entry name" value="FATTY ACID SYNTHASE"/>
    <property type="match status" value="1"/>
</dbReference>
<comment type="subunit">
    <text evidence="12">Homodimer. Erythronolide synthase is composed of EryAI, EryAII and EryAIII multimodular (2 modules) polypeptides each coding for a functional synthase subunit which participates in 2 of the six FAS-like elongation steps required for formation of the polyketide. Module 1, 2, 3, 4, 5, and 6 participating in biosynthesis steps 1, 2, 3, 4, 5, and 6, respectively.</text>
</comment>
<dbReference type="SUPFAM" id="SSF55048">
    <property type="entry name" value="Probable ACP-binding domain of malonyl-CoA ACP transacylase"/>
    <property type="match status" value="1"/>
</dbReference>
<dbReference type="InterPro" id="IPR020841">
    <property type="entry name" value="PKS_Beta-ketoAc_synthase_dom"/>
</dbReference>
<dbReference type="SMART" id="SM01294">
    <property type="entry name" value="PKS_PP_betabranch"/>
    <property type="match status" value="1"/>
</dbReference>
<dbReference type="Gene3D" id="3.40.366.10">
    <property type="entry name" value="Malonyl-Coenzyme A Acyl Carrier Protein, domain 2"/>
    <property type="match status" value="1"/>
</dbReference>
<dbReference type="FunFam" id="3.40.47.10:FF:000019">
    <property type="entry name" value="Polyketide synthase type I"/>
    <property type="match status" value="1"/>
</dbReference>
<dbReference type="Gene3D" id="1.10.1200.10">
    <property type="entry name" value="ACP-like"/>
    <property type="match status" value="1"/>
</dbReference>
<keyword evidence="5" id="KW-0677">Repeat</keyword>
<dbReference type="Pfam" id="PF00550">
    <property type="entry name" value="PP-binding"/>
    <property type="match status" value="1"/>
</dbReference>
<reference evidence="18" key="1">
    <citation type="submission" date="2016-10" db="EMBL/GenBank/DDBJ databases">
        <authorList>
            <person name="Varghese N."/>
            <person name="Submissions S."/>
        </authorList>
    </citation>
    <scope>NUCLEOTIDE SEQUENCE [LARGE SCALE GENOMIC DNA]</scope>
    <source>
        <strain evidence="18">CGMCC 4.3530</strain>
    </source>
</reference>
<feature type="compositionally biased region" description="Basic and acidic residues" evidence="14">
    <location>
        <begin position="1661"/>
        <end position="1670"/>
    </location>
</feature>
<dbReference type="PROSITE" id="PS52004">
    <property type="entry name" value="KS3_2"/>
    <property type="match status" value="1"/>
</dbReference>
<dbReference type="InterPro" id="IPR018201">
    <property type="entry name" value="Ketoacyl_synth_AS"/>
</dbReference>
<dbReference type="SUPFAM" id="SSF47336">
    <property type="entry name" value="ACP-like"/>
    <property type="match status" value="1"/>
</dbReference>
<feature type="compositionally biased region" description="Basic and acidic residues" evidence="14">
    <location>
        <begin position="1590"/>
        <end position="1607"/>
    </location>
</feature>
<dbReference type="Proteomes" id="UP000199529">
    <property type="component" value="Unassembled WGS sequence"/>
</dbReference>
<dbReference type="Pfam" id="PF18369">
    <property type="entry name" value="PKS_DE"/>
    <property type="match status" value="1"/>
</dbReference>
<feature type="region of interest" description="Disordered" evidence="14">
    <location>
        <begin position="1540"/>
        <end position="1607"/>
    </location>
</feature>
<dbReference type="InterPro" id="IPR014030">
    <property type="entry name" value="Ketoacyl_synth_N"/>
</dbReference>
<evidence type="ECO:0000256" key="2">
    <source>
        <dbReference type="ARBA" id="ARBA00022450"/>
    </source>
</evidence>
<keyword evidence="2" id="KW-0596">Phosphopantetheine</keyword>
<dbReference type="GO" id="GO:0033068">
    <property type="term" value="P:macrolide biosynthetic process"/>
    <property type="evidence" value="ECO:0007669"/>
    <property type="project" value="UniProtKB-ARBA"/>
</dbReference>
<dbReference type="NCBIfam" id="NF045894">
    <property type="entry name" value="PKS_plus_SDR"/>
    <property type="match status" value="1"/>
</dbReference>
<evidence type="ECO:0000256" key="5">
    <source>
        <dbReference type="ARBA" id="ARBA00022737"/>
    </source>
</evidence>
<keyword evidence="3" id="KW-0597">Phosphoprotein</keyword>
<evidence type="ECO:0000259" key="16">
    <source>
        <dbReference type="PROSITE" id="PS52004"/>
    </source>
</evidence>
<evidence type="ECO:0000259" key="15">
    <source>
        <dbReference type="PROSITE" id="PS50075"/>
    </source>
</evidence>
<feature type="domain" description="Carrier" evidence="15">
    <location>
        <begin position="1471"/>
        <end position="1546"/>
    </location>
</feature>
<dbReference type="EC" id="2.3.1.94" evidence="13"/>
<evidence type="ECO:0000256" key="12">
    <source>
        <dbReference type="ARBA" id="ARBA00063272"/>
    </source>
</evidence>
<comment type="cofactor">
    <cofactor evidence="1">
        <name>pantetheine 4'-phosphate</name>
        <dbReference type="ChEBI" id="CHEBI:47942"/>
    </cofactor>
</comment>
<sequence>MVGNDKLLDYLKRVTAELDLTTEQLRATEDRQREPIAIIGMSCRFPGGVNSPEDLWRLVAEGRDVVTDFPSDRGWRFAASGAAAQGEPATAYIRRGGFLTGADEFDADFFGIAPREALATDPQQRLLLEIAWEAFERAGIDPDSLRGSRTGVFAGMGGSDYVLSGLPVPTALQGHLVTGISGSVASGRISCTFGLRGPSMTVDTACSSSLVALHLAAQSLRAGECDLALAGGVSVMSTPATFTVFAQHDGLAADGRCKSFAAAADGTGWSEGVGALLVERLSDARRNGHRVLAVIRGSSVNSDGASNGLTAPSRTAQQHVIDTAVAAAGLSVHEVDAVEGHGTGTRLGDPIEIQALQASYGRNRPADRPLWLGSIKSNLGHAQAAAGVAGVIKMVLAMRHGVLPRTLHVDEPSDQVDWSGDAVRLLTESRPWPEVNRPRRAGVSSFGVSGTNAHVVLEQAPTDRAEERHAPDVAVPVVLSARSPAGLRAQAERLRAHVLEHDPRPADVGHSLVVTRAVHDHRAVVVGSGRSSISDGLGTLAGQSGPARNVVSGRRTDAARRLVMVFPGHGTQWTGMARELLDTEPVFADRMAECADALGRQVDWSLPDVLRGVACAPGLDRVDVVQPVLFAVMVSLAELWRSYGVTPSAVVGHSQGEIAAACVSGALSLQDAAHVVASRSKSLRRLCGLGGMLSVVASVAEVTDLLEPWRGRLWVAAVNGPAAVTVSGDLDALDGFERELSRQGMLRWRVPGADFAAHSERVEELREEIEASLTTVTPGSAAVPFYSTVTGRRQDTTTLDAAYWYRNLREPVRMDAAVRALLDAGHGLFVEVSPQPVLTMGLQELIDESGQDAAVTGTLRRDHGGREQFLSAVAEVHVRGGAVDWRAAFTDARVVDLPTYAFQHKRYWLADEIEQEGTAATVADAAAQPFWGPVDRGDVDALTQLLGVPGDTPLQAALPAIAAWRRQAEETATVDSWRYRVAWTPLALPGTQALPGIWAVIVPETHEQDERVHAVRTHLAASGADIRTVTLSASDADRDRVAELLHGTVSDTRTVAGAVSLLALAEEPHPDHRSVPVGVALTLALVQAMTAEAAGTAKLWCLTWGATTATCRTPSPAQAQVWGLGLAVAQEHPRLWAGLLDLPPMPGAAEALLAGVLSSGTGEDQIALTASGALARRLVRAAAPRRGGAPWRPRDTILVTGGTGALGAQIARWAARNGARHVVLLSRRGAEAPGATELAEELTEAGVTVAYEACDTADLAGLTGVLARVPPEFPLRAVVHAAAVSGKYAPASETTLAEFAEVVSGKVAGASNLNTLLADVPLDAFVFMASLSGVLGGAGHSAYSAANAYLDALAAGRRADGLVATSIAWGGWTETGLSDTPHELRELFSRLGVRAMAPGPAITALRRAVDDGEAASVVADVDWSLFIPAFTALRPSPLLANLSGSDRTEEEDRSAPLRERLSGRALADQENILAGLVRELAAGVLRQPGTDAVEVDRTFRELGFDSLMAVELRNRLNAATGLRLPVTVVFEHATPQALARKLHTGSSRSGGRRLFPDQHAVGVRTPRGGDRRRSRGVAGRPHRARGRRPHATDDRRSDRIRRPDRVRVPRAGIAATGHGPHAVRGLSGVRHGVRRGHRRAGPIPVPPAARGDLGRDAPSARPDRVHPDRAVRRRGGVDRAGPVPGSASGRRPRTLRRRAGRGACRRGAVPARRGPAGRRQGKADAGIAHRRGDGVDPGRGIDGSAVSERPGRDRRGERT</sequence>
<feature type="compositionally biased region" description="Basic residues" evidence="14">
    <location>
        <begin position="1690"/>
        <end position="1704"/>
    </location>
</feature>
<dbReference type="InterPro" id="IPR006162">
    <property type="entry name" value="Ppantetheine_attach_site"/>
</dbReference>
<comment type="catalytic activity">
    <reaction evidence="9">
        <text>6 (S)-methylmalonyl-CoA + propanoyl-CoA + 6 NADPH + 12 H(+) = 6-deoxyerythronolide B + 6 CO2 + 6 NADP(+) + 7 CoA + H2O</text>
        <dbReference type="Rhea" id="RHEA:23068"/>
        <dbReference type="ChEBI" id="CHEBI:15377"/>
        <dbReference type="ChEBI" id="CHEBI:15378"/>
        <dbReference type="ChEBI" id="CHEBI:16089"/>
        <dbReference type="ChEBI" id="CHEBI:16526"/>
        <dbReference type="ChEBI" id="CHEBI:57287"/>
        <dbReference type="ChEBI" id="CHEBI:57327"/>
        <dbReference type="ChEBI" id="CHEBI:57392"/>
        <dbReference type="ChEBI" id="CHEBI:57783"/>
        <dbReference type="ChEBI" id="CHEBI:58349"/>
        <dbReference type="EC" id="2.3.1.94"/>
    </reaction>
</comment>
<feature type="region of interest" description="Disordered" evidence="14">
    <location>
        <begin position="1631"/>
        <end position="1759"/>
    </location>
</feature>
<dbReference type="InterPro" id="IPR014043">
    <property type="entry name" value="Acyl_transferase_dom"/>
</dbReference>